<dbReference type="EMBL" id="CP002991">
    <property type="protein sequence ID" value="AEM78609.1"/>
    <property type="molecule type" value="Genomic_DNA"/>
</dbReference>
<accession>G2MT23</accession>
<dbReference type="InterPro" id="IPR050214">
    <property type="entry name" value="Cys_Synth/Cystath_Beta-Synth"/>
</dbReference>
<dbReference type="CDD" id="cd00640">
    <property type="entry name" value="Trp-synth-beta_II"/>
    <property type="match status" value="1"/>
</dbReference>
<dbReference type="eggNOG" id="COG0031">
    <property type="taxonomic scope" value="Bacteria"/>
</dbReference>
<dbReference type="NCBIfam" id="NF040741">
    <property type="entry name" value="ornith_OrtB"/>
    <property type="match status" value="1"/>
</dbReference>
<dbReference type="PANTHER" id="PTHR10314">
    <property type="entry name" value="CYSTATHIONINE BETA-SYNTHASE"/>
    <property type="match status" value="1"/>
</dbReference>
<dbReference type="InterPro" id="IPR053471">
    <property type="entry name" value="AKP_thiolase_beta"/>
</dbReference>
<name>G2MT23_9THEO</name>
<feature type="domain" description="Tryptophan synthase beta chain-like PALP" evidence="3">
    <location>
        <begin position="57"/>
        <end position="363"/>
    </location>
</feature>
<evidence type="ECO:0000256" key="1">
    <source>
        <dbReference type="ARBA" id="ARBA00001933"/>
    </source>
</evidence>
<dbReference type="Proteomes" id="UP000008276">
    <property type="component" value="Chromosome"/>
</dbReference>
<dbReference type="Pfam" id="PF00291">
    <property type="entry name" value="PALP"/>
    <property type="match status" value="1"/>
</dbReference>
<dbReference type="SUPFAM" id="SSF53686">
    <property type="entry name" value="Tryptophan synthase beta subunit-like PLP-dependent enzymes"/>
    <property type="match status" value="1"/>
</dbReference>
<dbReference type="STRING" id="697303.Thewi_1186"/>
<comment type="cofactor">
    <cofactor evidence="1">
        <name>pyridoxal 5'-phosphate</name>
        <dbReference type="ChEBI" id="CHEBI:597326"/>
    </cofactor>
</comment>
<evidence type="ECO:0000256" key="2">
    <source>
        <dbReference type="ARBA" id="ARBA00022898"/>
    </source>
</evidence>
<evidence type="ECO:0000259" key="3">
    <source>
        <dbReference type="Pfam" id="PF00291"/>
    </source>
</evidence>
<dbReference type="AlphaFoldDB" id="G2MT23"/>
<evidence type="ECO:0000313" key="5">
    <source>
        <dbReference type="Proteomes" id="UP000008276"/>
    </source>
</evidence>
<dbReference type="HOGENOM" id="CLU_577286_0_0_9"/>
<keyword evidence="5" id="KW-1185">Reference proteome</keyword>
<keyword evidence="2" id="KW-0663">Pyridoxal phosphate</keyword>
<reference evidence="4 5" key="1">
    <citation type="submission" date="2011-08" db="EMBL/GenBank/DDBJ databases">
        <title>Complete sequence of Thermoanaerobacter wiegelii Rt8.B1.</title>
        <authorList>
            <consortium name="US DOE Joint Genome Institute"/>
            <person name="Lucas S."/>
            <person name="Han J."/>
            <person name="Lapidus A."/>
            <person name="Cheng J.-F."/>
            <person name="Goodwin L."/>
            <person name="Pitluck S."/>
            <person name="Peters L."/>
            <person name="Mikhailova N."/>
            <person name="Zeytun A."/>
            <person name="Daligault H."/>
            <person name="Detter J.C."/>
            <person name="Han C."/>
            <person name="Tapia R."/>
            <person name="Land M."/>
            <person name="Hauser L."/>
            <person name="Kyrpides N."/>
            <person name="Ivanova N."/>
            <person name="Pagani I."/>
            <person name="Hemme C."/>
            <person name="Woyke T."/>
        </authorList>
    </citation>
    <scope>NUCLEOTIDE SEQUENCE [LARGE SCALE GENOMIC DNA]</scope>
    <source>
        <strain evidence="4 5">Rt8.B1</strain>
    </source>
</reference>
<proteinExistence type="predicted"/>
<dbReference type="InterPro" id="IPR036052">
    <property type="entry name" value="TrpB-like_PALP_sf"/>
</dbReference>
<evidence type="ECO:0000313" key="4">
    <source>
        <dbReference type="EMBL" id="AEM78609.1"/>
    </source>
</evidence>
<organism evidence="4 5">
    <name type="scientific">Thermoanaerobacter wiegelii Rt8.B1</name>
    <dbReference type="NCBI Taxonomy" id="697303"/>
    <lineage>
        <taxon>Bacteria</taxon>
        <taxon>Bacillati</taxon>
        <taxon>Bacillota</taxon>
        <taxon>Clostridia</taxon>
        <taxon>Thermoanaerobacterales</taxon>
        <taxon>Thermoanaerobacteraceae</taxon>
        <taxon>Thermoanaerobacter</taxon>
    </lineage>
</organism>
<dbReference type="GO" id="GO:1901605">
    <property type="term" value="P:alpha-amino acid metabolic process"/>
    <property type="evidence" value="ECO:0007669"/>
    <property type="project" value="UniProtKB-ARBA"/>
</dbReference>
<sequence length="470" mass="51551">MSRYKEVMARKNEIMKKSLGIDYERFESGGIAFDYERMMKETGYTLEEIIKIQREANVGDTPLIELKNLTELARKVSPTGKAARIFIKDEACNPSGSFKERRASVSIYHAKQKGYKGVIAATSGNYGAAVASQAAMIGLKCIVVQEAYDSKGIGQPEILEKGRKCETFGAEVIQLTVGPELFYVNLMLLEETGYFNASLYTPFGVAGIETLGYEIAQQVKERTGKFPDVVVATHAGGGNLTGTARGLIKAGATHTKVYGASVDLTGLHMASDKDFNRKSFTTGHTGFGIPFATWPDRADVPRNAARPLRYMDGYYLVKQGEVFYMTELLAQLEGLERGPAGNTSLAAAFSLAQQMENDQIIVVQETEYTGAGKNPTAQLTFAMQNGIKILVGNPDDEIPGQNIILPEHPSMIKAREVNLSNLKKSYIKNCVQHFGIMPKEEDIKFLAEDTKSSEEFVKEVISELQNGGLV</sequence>
<dbReference type="Gene3D" id="3.40.50.1100">
    <property type="match status" value="2"/>
</dbReference>
<dbReference type="InterPro" id="IPR001926">
    <property type="entry name" value="TrpB-like_PALP"/>
</dbReference>
<protein>
    <submittedName>
        <fullName evidence="4">Pyridoxal-5'-phosphate-dependent protein beta subunit</fullName>
    </submittedName>
</protein>
<dbReference type="RefSeq" id="WP_014062781.1">
    <property type="nucleotide sequence ID" value="NC_015958.1"/>
</dbReference>
<dbReference type="KEGG" id="twi:Thewi_1186"/>
<gene>
    <name evidence="4" type="ORF">Thewi_1186</name>
</gene>